<gene>
    <name evidence="9" type="ORF">ABM479_35685</name>
</gene>
<dbReference type="GO" id="GO:0046556">
    <property type="term" value="F:alpha-L-arabinofuranosidase activity"/>
    <property type="evidence" value="ECO:0007669"/>
    <property type="project" value="UniProtKB-EC"/>
</dbReference>
<dbReference type="AlphaFoldDB" id="A0AAU7S6C3"/>
<dbReference type="Pfam" id="PF06964">
    <property type="entry name" value="Alpha-L-AF_C"/>
    <property type="match status" value="1"/>
</dbReference>
<protein>
    <recommendedName>
        <fullName evidence="4">non-reducing end alpha-L-arabinofuranosidase</fullName>
        <ecNumber evidence="4">3.2.1.55</ecNumber>
    </recommendedName>
</protein>
<evidence type="ECO:0000313" key="9">
    <source>
        <dbReference type="EMBL" id="XBT98059.1"/>
    </source>
</evidence>
<dbReference type="EC" id="3.2.1.55" evidence="4"/>
<evidence type="ECO:0000256" key="4">
    <source>
        <dbReference type="ARBA" id="ARBA00012670"/>
    </source>
</evidence>
<organism evidence="9">
    <name type="scientific">Rhizobium sp. ZPR3</name>
    <dbReference type="NCBI Taxonomy" id="3158967"/>
    <lineage>
        <taxon>Bacteria</taxon>
        <taxon>Pseudomonadati</taxon>
        <taxon>Pseudomonadota</taxon>
        <taxon>Alphaproteobacteria</taxon>
        <taxon>Hyphomicrobiales</taxon>
        <taxon>Rhizobiaceae</taxon>
        <taxon>Rhizobium/Agrobacterium group</taxon>
        <taxon>Rhizobium</taxon>
    </lineage>
</organism>
<dbReference type="InterPro" id="IPR013780">
    <property type="entry name" value="Glyco_hydro_b"/>
</dbReference>
<dbReference type="RefSeq" id="WP_349963328.1">
    <property type="nucleotide sequence ID" value="NZ_CP157965.1"/>
</dbReference>
<geneLocation type="plasmid" evidence="9">
    <name>unnamed5</name>
</geneLocation>
<dbReference type="PANTHER" id="PTHR43576:SF3">
    <property type="entry name" value="ALPHA-L-ARABINOFURANOSIDASE C"/>
    <property type="match status" value="1"/>
</dbReference>
<proteinExistence type="inferred from homology"/>
<dbReference type="Gene3D" id="2.60.40.1180">
    <property type="entry name" value="Golgi alpha-mannosidase II"/>
    <property type="match status" value="1"/>
</dbReference>
<accession>A0AAU7S6C3</accession>
<keyword evidence="5" id="KW-0378">Hydrolase</keyword>
<keyword evidence="9" id="KW-0614">Plasmid</keyword>
<evidence type="ECO:0000256" key="2">
    <source>
        <dbReference type="ARBA" id="ARBA00007186"/>
    </source>
</evidence>
<dbReference type="SMART" id="SM00813">
    <property type="entry name" value="Alpha-L-AF_C"/>
    <property type="match status" value="1"/>
</dbReference>
<evidence type="ECO:0000256" key="5">
    <source>
        <dbReference type="ARBA" id="ARBA00022801"/>
    </source>
</evidence>
<name>A0AAU7S6C3_9HYPH</name>
<evidence type="ECO:0000256" key="3">
    <source>
        <dbReference type="ARBA" id="ARBA00011165"/>
    </source>
</evidence>
<dbReference type="Pfam" id="PF22848">
    <property type="entry name" value="ASD1_dom"/>
    <property type="match status" value="1"/>
</dbReference>
<keyword evidence="7" id="KW-0326">Glycosidase</keyword>
<comment type="similarity">
    <text evidence="2">Belongs to the glycosyl hydrolase 51 family.</text>
</comment>
<dbReference type="EMBL" id="CP157965">
    <property type="protein sequence ID" value="XBT98059.1"/>
    <property type="molecule type" value="Genomic_DNA"/>
</dbReference>
<dbReference type="SUPFAM" id="SSF51445">
    <property type="entry name" value="(Trans)glycosidases"/>
    <property type="match status" value="1"/>
</dbReference>
<keyword evidence="6" id="KW-0119">Carbohydrate metabolism</keyword>
<dbReference type="GO" id="GO:0046373">
    <property type="term" value="P:L-arabinose metabolic process"/>
    <property type="evidence" value="ECO:0007669"/>
    <property type="project" value="InterPro"/>
</dbReference>
<reference evidence="9" key="1">
    <citation type="submission" date="2024-06" db="EMBL/GenBank/DDBJ databases">
        <authorList>
            <person name="Li T."/>
            <person name="Gao R."/>
        </authorList>
    </citation>
    <scope>NUCLEOTIDE SEQUENCE</scope>
    <source>
        <strain evidence="9">ZPR3</strain>
        <plasmid evidence="9">unnamed5</plasmid>
    </source>
</reference>
<sequence>MEAKVIANSAFIISKIDDRLYGSFLEHLGRAIYTGIYEPEHSEADSDGMRLDVINLVKGLNVPTIRYPGGNFVSAYNWEDGVGPRDLRPVKLDLAWHTSETNEIGLHEFADWCQSVGSEMMLAVNLGSRGFSEARNLLEYSNHPSGTYWSDLRIKNGRLEPFNVKVWYLGNELDGPWQIGGKTAHEYGRLAHETAKAMRAYDRSLELIVCGSSNPRMPTYPEWEATVLEHTYEEVDYISLHMYFGNPANDTPTYLAMNYKMDDYITAVEGVIKYIRAKKRQEKMVYISFDEWNVWYHSRPHDKAFLEGRNGWPIAPPIFEDIYNFEDLLQVALVINTLIRRSDIVRIACLAQLVNVIAPIMTQPNGPAWRQTIYYPFEFASRFGRGKALNLNADSPTYACSIRGNVSSIDIAAVSNEETEEVAFFLVNRCEHNVVVSIELQGFGSEISIVDHQVISSLDLKATNTRDSPNNIYPKRCDSALIELNTVKIQSGSYSYHMIRVRYSRDADTFQFARD</sequence>
<dbReference type="Gene3D" id="3.20.20.80">
    <property type="entry name" value="Glycosidases"/>
    <property type="match status" value="1"/>
</dbReference>
<evidence type="ECO:0000256" key="6">
    <source>
        <dbReference type="ARBA" id="ARBA00023277"/>
    </source>
</evidence>
<dbReference type="GO" id="GO:0000272">
    <property type="term" value="P:polysaccharide catabolic process"/>
    <property type="evidence" value="ECO:0007669"/>
    <property type="project" value="TreeGrafter"/>
</dbReference>
<dbReference type="InterPro" id="IPR017853">
    <property type="entry name" value="GH"/>
</dbReference>
<comment type="subunit">
    <text evidence="3">Homohexamer; trimer of dimers.</text>
</comment>
<comment type="catalytic activity">
    <reaction evidence="1">
        <text>Hydrolysis of terminal non-reducing alpha-L-arabinofuranoside residues in alpha-L-arabinosides.</text>
        <dbReference type="EC" id="3.2.1.55"/>
    </reaction>
</comment>
<dbReference type="InterPro" id="IPR010720">
    <property type="entry name" value="Alpha-L-AF_C"/>
</dbReference>
<dbReference type="PANTHER" id="PTHR43576">
    <property type="entry name" value="ALPHA-L-ARABINOFURANOSIDASE C-RELATED"/>
    <property type="match status" value="1"/>
</dbReference>
<evidence type="ECO:0000256" key="7">
    <source>
        <dbReference type="ARBA" id="ARBA00023295"/>
    </source>
</evidence>
<evidence type="ECO:0000256" key="1">
    <source>
        <dbReference type="ARBA" id="ARBA00001462"/>
    </source>
</evidence>
<evidence type="ECO:0000259" key="8">
    <source>
        <dbReference type="SMART" id="SM00813"/>
    </source>
</evidence>
<dbReference type="SUPFAM" id="SSF51011">
    <property type="entry name" value="Glycosyl hydrolase domain"/>
    <property type="match status" value="1"/>
</dbReference>
<feature type="domain" description="Alpha-L-arabinofuranosidase C-terminal" evidence="8">
    <location>
        <begin position="290"/>
        <end position="495"/>
    </location>
</feature>
<dbReference type="InterPro" id="IPR055235">
    <property type="entry name" value="ASD1_cat"/>
</dbReference>